<evidence type="ECO:0000313" key="2">
    <source>
        <dbReference type="Araport" id="AT5G34830"/>
    </source>
</evidence>
<dbReference type="Proteomes" id="UP000006548">
    <property type="component" value="Chromosome 5"/>
</dbReference>
<proteinExistence type="predicted"/>
<dbReference type="PhylomeDB" id="F4KIN5"/>
<protein>
    <submittedName>
        <fullName evidence="3">Uncharacterized protein</fullName>
    </submittedName>
</protein>
<gene>
    <name evidence="2 3" type="ordered locus">At5g34830</name>
    <name evidence="3" type="ORF">T3J11.1</name>
</gene>
<reference evidence="4" key="2">
    <citation type="journal article" date="2017" name="Plant J.">
        <title>Araport11: a complete reannotation of the Arabidopsis thaliana reference genome.</title>
        <authorList>
            <person name="Cheng C.Y."/>
            <person name="Krishnakumar V."/>
            <person name="Chan A.P."/>
            <person name="Thibaud-Nissen F."/>
            <person name="Schobel S."/>
            <person name="Town C.D."/>
        </authorList>
    </citation>
    <scope>GENOME REANNOTATION</scope>
    <source>
        <strain evidence="4">cv. Columbia</strain>
    </source>
</reference>
<dbReference type="SMR" id="F4KIN5"/>
<dbReference type="OMA" id="CDPMLEA"/>
<name>F4KIN5_ARATH</name>
<dbReference type="ExpressionAtlas" id="F4KIN5">
    <property type="expression patterns" value="baseline and differential"/>
</dbReference>
<dbReference type="AlphaFoldDB" id="F4KIN5"/>
<dbReference type="TAIR" id="AT5G34830"/>
<evidence type="ECO:0000256" key="1">
    <source>
        <dbReference type="SAM" id="MobiDB-lite"/>
    </source>
</evidence>
<organism evidence="3 4">
    <name type="scientific">Arabidopsis thaliana</name>
    <name type="common">Mouse-ear cress</name>
    <dbReference type="NCBI Taxonomy" id="3702"/>
    <lineage>
        <taxon>Eukaryota</taxon>
        <taxon>Viridiplantae</taxon>
        <taxon>Streptophyta</taxon>
        <taxon>Embryophyta</taxon>
        <taxon>Tracheophyta</taxon>
        <taxon>Spermatophyta</taxon>
        <taxon>Magnoliopsida</taxon>
        <taxon>eudicotyledons</taxon>
        <taxon>Gunneridae</taxon>
        <taxon>Pentapetalae</taxon>
        <taxon>rosids</taxon>
        <taxon>malvids</taxon>
        <taxon>Brassicales</taxon>
        <taxon>Brassicaceae</taxon>
        <taxon>Camelineae</taxon>
        <taxon>Arabidopsis</taxon>
    </lineage>
</organism>
<dbReference type="HOGENOM" id="CLU_1706665_0_0_1"/>
<evidence type="ECO:0000313" key="4">
    <source>
        <dbReference type="Proteomes" id="UP000006548"/>
    </source>
</evidence>
<feature type="region of interest" description="Disordered" evidence="1">
    <location>
        <begin position="111"/>
        <end position="138"/>
    </location>
</feature>
<dbReference type="Araport" id="AT5G34830"/>
<accession>F4KIN5</accession>
<reference evidence="3 4" key="1">
    <citation type="journal article" date="2000" name="Nature">
        <title>Sequence and analysis of chromosome 5 of the plant Arabidopsis thaliana.</title>
        <authorList>
            <consortium name="Kazusa DNA Research Institute"/>
            <consortium name="Cold Spring Harbor and Washington University in St Louis Sequencing Consortium"/>
            <consortium name="European Union Arabidopsis Genome Sequencing Consortium"/>
            <person name="Tabata S."/>
            <person name="Kaneko T."/>
            <person name="Nakamura Y."/>
            <person name="Kotani H."/>
            <person name="Kato T."/>
            <person name="Asamizu E."/>
            <person name="Miyajima N."/>
            <person name="Sasamoto S."/>
            <person name="Kimura T."/>
            <person name="Hosouchi T."/>
            <person name="Kawashima K."/>
            <person name="Kohara M."/>
            <person name="Matsumoto M."/>
            <person name="Matsuno A."/>
            <person name="Muraki A."/>
            <person name="Nakayama S."/>
            <person name="Nakazaki N."/>
            <person name="Naruo K."/>
            <person name="Okumura S."/>
            <person name="Shinpo S."/>
            <person name="Takeuchi C."/>
            <person name="Wada T."/>
            <person name="Watanabe A."/>
            <person name="Yamada M."/>
            <person name="Yasuda M."/>
            <person name="Sato S."/>
            <person name="de la Bastide M."/>
            <person name="Huang E."/>
            <person name="Spiegel L."/>
            <person name="Gnoj L."/>
            <person name="O'Shaughnessy A."/>
            <person name="Preston R."/>
            <person name="Habermann K."/>
            <person name="Murray J."/>
            <person name="Johnson D."/>
            <person name="Rohlfing T."/>
            <person name="Nelson J."/>
            <person name="Stoneking T."/>
            <person name="Pepin K."/>
            <person name="Spieth J."/>
            <person name="Sekhon M."/>
            <person name="Armstrong J."/>
            <person name="Becker M."/>
            <person name="Belter E."/>
            <person name="Cordum H."/>
            <person name="Cordes M."/>
            <person name="Courtney L."/>
            <person name="Courtney W."/>
            <person name="Dante M."/>
            <person name="Du H."/>
            <person name="Edwards J."/>
            <person name="Fryman J."/>
            <person name="Haakensen B."/>
            <person name="Lamar E."/>
            <person name="Latreille P."/>
            <person name="Leonard S."/>
            <person name="Meyer R."/>
            <person name="Mulvaney E."/>
            <person name="Ozersky P."/>
            <person name="Riley A."/>
            <person name="Strowmatt C."/>
            <person name="Wagner-McPherson C."/>
            <person name="Wollam A."/>
            <person name="Yoakum M."/>
            <person name="Bell M."/>
            <person name="Dedhia N."/>
            <person name="Parnell L."/>
            <person name="Shah R."/>
            <person name="Rodriguez M."/>
            <person name="See L.H."/>
            <person name="Vil D."/>
            <person name="Baker J."/>
            <person name="Kirchoff K."/>
            <person name="Toth K."/>
            <person name="King L."/>
            <person name="Bahret A."/>
            <person name="Miller B."/>
            <person name="Marra M."/>
            <person name="Martienssen R."/>
            <person name="McCombie W.R."/>
            <person name="Wilson R.K."/>
            <person name="Murphy G."/>
            <person name="Bancroft I."/>
            <person name="Volckaert G."/>
            <person name="Wambutt R."/>
            <person name="Dusterhoft A."/>
            <person name="Stiekema W."/>
            <person name="Pohl T."/>
            <person name="Entian K.D."/>
            <person name="Terryn N."/>
            <person name="Hartley N."/>
            <person name="Bent E."/>
            <person name="Johnson S."/>
            <person name="Langham S.A."/>
            <person name="McCullagh B."/>
            <person name="Robben J."/>
            <person name="Grymonprez B."/>
            <person name="Zimmermann W."/>
            <person name="Ramsperger U."/>
            <person name="Wedler H."/>
            <person name="Balke K."/>
            <person name="Wedler E."/>
            <person name="Peters S."/>
            <person name="van Staveren M."/>
            <person name="Dirkse W."/>
            <person name="Mooijman P."/>
            <person name="Lankhorst R.K."/>
            <person name="Weitzenegger T."/>
            <person name="Bothe G."/>
            <person name="Rose M."/>
            <person name="Hauf J."/>
            <person name="Berneiser S."/>
            <person name="Hempel S."/>
            <person name="Feldpausch M."/>
            <person name="Lamberth S."/>
            <person name="Villarroel R."/>
            <person name="Gielen J."/>
            <person name="Ardiles W."/>
            <person name="Bents O."/>
            <person name="Lemcke K."/>
            <person name="Kolesov G."/>
            <person name="Mayer K."/>
            <person name="Rudd S."/>
            <person name="Schoof H."/>
            <person name="Schueller C."/>
            <person name="Zaccaria P."/>
            <person name="Mewes H.W."/>
            <person name="Bevan M."/>
            <person name="Fransz P."/>
        </authorList>
    </citation>
    <scope>NUCLEOTIDE SEQUENCE [LARGE SCALE GENOMIC DNA]</scope>
    <source>
        <strain evidence="4">cv. Columbia</strain>
    </source>
</reference>
<evidence type="ECO:0000313" key="3">
    <source>
        <dbReference type="EMBL" id="AED93908.1"/>
    </source>
</evidence>
<keyword evidence="4" id="KW-1185">Reference proteome</keyword>
<dbReference type="GeneID" id="833383"/>
<sequence length="155" mass="17954">MAHVFLYYRGRVLQSKVDPAERDENSKKRKQEYLLTQPSIDGVENSVVPMEIVNKFVFEETPKRKGQIFGLGKLGVARYKSHSTSSYSCDPMLEASLKEKEARIEALETQMAEEKAENKRRTDEMAKEIAENKKSSETMMRFMEDMRMRFPNSSS</sequence>
<dbReference type="PaxDb" id="3702-AT5G34830.1"/>
<dbReference type="EMBL" id="CP002688">
    <property type="protein sequence ID" value="AED93908.1"/>
    <property type="molecule type" value="Genomic_DNA"/>
</dbReference>
<dbReference type="InParanoid" id="F4KIN5"/>
<dbReference type="KEGG" id="ath:AT5G34830"/>